<evidence type="ECO:0000256" key="1">
    <source>
        <dbReference type="SAM" id="MobiDB-lite"/>
    </source>
</evidence>
<dbReference type="Proteomes" id="UP001381693">
    <property type="component" value="Unassembled WGS sequence"/>
</dbReference>
<feature type="chain" id="PRO_5042819878" evidence="2">
    <location>
        <begin position="18"/>
        <end position="88"/>
    </location>
</feature>
<keyword evidence="2" id="KW-0732">Signal</keyword>
<evidence type="ECO:0000313" key="4">
    <source>
        <dbReference type="Proteomes" id="UP001381693"/>
    </source>
</evidence>
<evidence type="ECO:0000313" key="3">
    <source>
        <dbReference type="EMBL" id="KAK7067458.1"/>
    </source>
</evidence>
<dbReference type="AlphaFoldDB" id="A0AAN8WSC8"/>
<keyword evidence="4" id="KW-1185">Reference proteome</keyword>
<feature type="signal peptide" evidence="2">
    <location>
        <begin position="1"/>
        <end position="17"/>
    </location>
</feature>
<feature type="compositionally biased region" description="Pro residues" evidence="1">
    <location>
        <begin position="20"/>
        <end position="42"/>
    </location>
</feature>
<gene>
    <name evidence="3" type="ORF">SK128_021795</name>
</gene>
<feature type="region of interest" description="Disordered" evidence="1">
    <location>
        <begin position="17"/>
        <end position="42"/>
    </location>
</feature>
<organism evidence="3 4">
    <name type="scientific">Halocaridina rubra</name>
    <name type="common">Hawaiian red shrimp</name>
    <dbReference type="NCBI Taxonomy" id="373956"/>
    <lineage>
        <taxon>Eukaryota</taxon>
        <taxon>Metazoa</taxon>
        <taxon>Ecdysozoa</taxon>
        <taxon>Arthropoda</taxon>
        <taxon>Crustacea</taxon>
        <taxon>Multicrustacea</taxon>
        <taxon>Malacostraca</taxon>
        <taxon>Eumalacostraca</taxon>
        <taxon>Eucarida</taxon>
        <taxon>Decapoda</taxon>
        <taxon>Pleocyemata</taxon>
        <taxon>Caridea</taxon>
        <taxon>Atyoidea</taxon>
        <taxon>Atyidae</taxon>
        <taxon>Halocaridina</taxon>
    </lineage>
</organism>
<sequence>MKTKILLTLCILAGALATPDRPPYPRPPPPKRPPYPPPAPAYPPPAPAYPPPAPAYPAPAPSHEKGMPSDFKYALFILCCFTDGLPYH</sequence>
<reference evidence="3 4" key="1">
    <citation type="submission" date="2023-11" db="EMBL/GenBank/DDBJ databases">
        <title>Halocaridina rubra genome assembly.</title>
        <authorList>
            <person name="Smith C."/>
        </authorList>
    </citation>
    <scope>NUCLEOTIDE SEQUENCE [LARGE SCALE GENOMIC DNA]</scope>
    <source>
        <strain evidence="3">EP-1</strain>
        <tissue evidence="3">Whole</tissue>
    </source>
</reference>
<name>A0AAN8WSC8_HALRR</name>
<dbReference type="EMBL" id="JAXCGZ010018281">
    <property type="protein sequence ID" value="KAK7067458.1"/>
    <property type="molecule type" value="Genomic_DNA"/>
</dbReference>
<accession>A0AAN8WSC8</accession>
<evidence type="ECO:0000256" key="2">
    <source>
        <dbReference type="SAM" id="SignalP"/>
    </source>
</evidence>
<comment type="caution">
    <text evidence="3">The sequence shown here is derived from an EMBL/GenBank/DDBJ whole genome shotgun (WGS) entry which is preliminary data.</text>
</comment>
<protein>
    <submittedName>
        <fullName evidence="3">Uncharacterized protein</fullName>
    </submittedName>
</protein>
<proteinExistence type="predicted"/>